<sequence>MTYSIEQIINRPDTWQGIDNHTNSRVILTTKPTNTDWHNRQSVPTGFASLDEELQLNGWPKHGAVEVLSDHDGTECMGLFLPTMERLSSEKRWQAFINSPHTPYAPLLRAHNIPSEQILMVHPKHRDETLWAAEQAVRSTTCSTVFVWLGSTHYRYAEIRKLQLAAASTDTLLFLFRSSDALTDATPVSLRLHINAYREVTVVKQRGGKREVEIQLPENHLLKIKTVQSHSKAVATKTGTFLTPVA</sequence>
<dbReference type="EMBL" id="CP036501">
    <property type="protein sequence ID" value="UZP73232.1"/>
    <property type="molecule type" value="Genomic_DNA"/>
</dbReference>
<name>A0ABY6Q2E8_9GAMM</name>
<dbReference type="NCBIfam" id="NF033429">
    <property type="entry name" value="ImuA_translesion"/>
    <property type="match status" value="1"/>
</dbReference>
<accession>A0ABY6Q2E8</accession>
<evidence type="ECO:0000313" key="1">
    <source>
        <dbReference type="EMBL" id="UZP73232.1"/>
    </source>
</evidence>
<proteinExistence type="predicted"/>
<dbReference type="InterPro" id="IPR047610">
    <property type="entry name" value="ImuA_translesion"/>
</dbReference>
<gene>
    <name evidence="1" type="primary">imuA</name>
    <name evidence="1" type="ORF">E0F26_00105</name>
</gene>
<organism evidence="1 2">
    <name type="scientific">Candidatus Paraluminiphilus aquimaris</name>
    <dbReference type="NCBI Taxonomy" id="2518994"/>
    <lineage>
        <taxon>Bacteria</taxon>
        <taxon>Pseudomonadati</taxon>
        <taxon>Pseudomonadota</taxon>
        <taxon>Gammaproteobacteria</taxon>
        <taxon>Cellvibrionales</taxon>
        <taxon>Halieaceae</taxon>
        <taxon>Candidatus Paraluminiphilus</taxon>
    </lineage>
</organism>
<dbReference type="Gene3D" id="3.40.50.300">
    <property type="entry name" value="P-loop containing nucleotide triphosphate hydrolases"/>
    <property type="match status" value="1"/>
</dbReference>
<protein>
    <submittedName>
        <fullName evidence="1">Translesion DNA synthesis-associated protein ImuA</fullName>
    </submittedName>
</protein>
<keyword evidence="2" id="KW-1185">Reference proteome</keyword>
<reference evidence="1 2" key="1">
    <citation type="submission" date="2019-02" db="EMBL/GenBank/DDBJ databases">
        <title>Halieaceae_genomes.</title>
        <authorList>
            <person name="Li S.-H."/>
        </authorList>
    </citation>
    <scope>NUCLEOTIDE SEQUENCE [LARGE SCALE GENOMIC DNA]</scope>
    <source>
        <strain evidence="1 2">JH123</strain>
    </source>
</reference>
<dbReference type="SUPFAM" id="SSF52540">
    <property type="entry name" value="P-loop containing nucleoside triphosphate hydrolases"/>
    <property type="match status" value="1"/>
</dbReference>
<evidence type="ECO:0000313" key="2">
    <source>
        <dbReference type="Proteomes" id="UP001317963"/>
    </source>
</evidence>
<dbReference type="InterPro" id="IPR027417">
    <property type="entry name" value="P-loop_NTPase"/>
</dbReference>
<dbReference type="Proteomes" id="UP001317963">
    <property type="component" value="Chromosome"/>
</dbReference>
<dbReference type="RefSeq" id="WP_279242011.1">
    <property type="nucleotide sequence ID" value="NZ_CP036501.1"/>
</dbReference>